<gene>
    <name evidence="3" type="ORF">RCL2_002064300</name>
    <name evidence="2" type="ORF">RclHR1_02700011</name>
</gene>
<accession>A0A2Z6RF93</accession>
<keyword evidence="4" id="KW-1185">Reference proteome</keyword>
<evidence type="ECO:0000313" key="4">
    <source>
        <dbReference type="Proteomes" id="UP000247702"/>
    </source>
</evidence>
<reference evidence="2 4" key="1">
    <citation type="submission" date="2017-11" db="EMBL/GenBank/DDBJ databases">
        <title>The genome of Rhizophagus clarus HR1 reveals common genetic basis of auxotrophy among arbuscular mycorrhizal fungi.</title>
        <authorList>
            <person name="Kobayashi Y."/>
        </authorList>
    </citation>
    <scope>NUCLEOTIDE SEQUENCE [LARGE SCALE GENOMIC DNA]</scope>
    <source>
        <strain evidence="2 4">HR1</strain>
    </source>
</reference>
<organism evidence="2 4">
    <name type="scientific">Rhizophagus clarus</name>
    <dbReference type="NCBI Taxonomy" id="94130"/>
    <lineage>
        <taxon>Eukaryota</taxon>
        <taxon>Fungi</taxon>
        <taxon>Fungi incertae sedis</taxon>
        <taxon>Mucoromycota</taxon>
        <taxon>Glomeromycotina</taxon>
        <taxon>Glomeromycetes</taxon>
        <taxon>Glomerales</taxon>
        <taxon>Glomeraceae</taxon>
        <taxon>Rhizophagus</taxon>
    </lineage>
</organism>
<dbReference type="Proteomes" id="UP000247702">
    <property type="component" value="Unassembled WGS sequence"/>
</dbReference>
<dbReference type="Proteomes" id="UP000615446">
    <property type="component" value="Unassembled WGS sequence"/>
</dbReference>
<dbReference type="OrthoDB" id="2436008at2759"/>
<name>A0A2Z6RF93_9GLOM</name>
<protein>
    <submittedName>
        <fullName evidence="2">Uncharacterized protein</fullName>
    </submittedName>
</protein>
<evidence type="ECO:0000256" key="1">
    <source>
        <dbReference type="SAM" id="MobiDB-lite"/>
    </source>
</evidence>
<evidence type="ECO:0000313" key="3">
    <source>
        <dbReference type="EMBL" id="GES93899.1"/>
    </source>
</evidence>
<reference evidence="3" key="2">
    <citation type="submission" date="2019-10" db="EMBL/GenBank/DDBJ databases">
        <title>Conservation and host-specific expression of non-tandemly repeated heterogenous ribosome RNA gene in arbuscular mycorrhizal fungi.</title>
        <authorList>
            <person name="Maeda T."/>
            <person name="Kobayashi Y."/>
            <person name="Nakagawa T."/>
            <person name="Ezawa T."/>
            <person name="Yamaguchi K."/>
            <person name="Bino T."/>
            <person name="Nishimoto Y."/>
            <person name="Shigenobu S."/>
            <person name="Kawaguchi M."/>
        </authorList>
    </citation>
    <scope>NUCLEOTIDE SEQUENCE</scope>
    <source>
        <strain evidence="3">HR1</strain>
    </source>
</reference>
<dbReference type="EMBL" id="BEXD01001891">
    <property type="protein sequence ID" value="GBB96209.1"/>
    <property type="molecule type" value="Genomic_DNA"/>
</dbReference>
<dbReference type="AlphaFoldDB" id="A0A2Z6RF93"/>
<comment type="caution">
    <text evidence="2">The sequence shown here is derived from an EMBL/GenBank/DDBJ whole genome shotgun (WGS) entry which is preliminary data.</text>
</comment>
<sequence length="121" mass="13941">MSMYGFLSRGGACKHLRTSVIWINWLRLQPPYPKYYNALDHQNLPYISLPTQDEVIKKFGTYQASPLPRDSLHDLKITPTSPNEYEKTPYIPKTSPPSQDPIKSSLPLHDQKNQNRESINS</sequence>
<proteinExistence type="predicted"/>
<dbReference type="STRING" id="94130.A0A2Z6RF93"/>
<feature type="region of interest" description="Disordered" evidence="1">
    <location>
        <begin position="64"/>
        <end position="121"/>
    </location>
</feature>
<evidence type="ECO:0000313" key="2">
    <source>
        <dbReference type="EMBL" id="GBB96209.1"/>
    </source>
</evidence>
<dbReference type="EMBL" id="BLAL01000229">
    <property type="protein sequence ID" value="GES93899.1"/>
    <property type="molecule type" value="Genomic_DNA"/>
</dbReference>